<dbReference type="GO" id="GO:0016787">
    <property type="term" value="F:hydrolase activity"/>
    <property type="evidence" value="ECO:0007669"/>
    <property type="project" value="UniProtKB-KW"/>
</dbReference>
<dbReference type="NCBIfam" id="TIGR00250">
    <property type="entry name" value="RNAse_H_YqgF"/>
    <property type="match status" value="1"/>
</dbReference>
<evidence type="ECO:0000256" key="4">
    <source>
        <dbReference type="ARBA" id="ARBA00022801"/>
    </source>
</evidence>
<dbReference type="PANTHER" id="PTHR33317:SF4">
    <property type="entry name" value="POLYNUCLEOTIDYL TRANSFERASE, RIBONUCLEASE H-LIKE SUPERFAMILY PROTEIN"/>
    <property type="match status" value="1"/>
</dbReference>
<dbReference type="GO" id="GO:0000967">
    <property type="term" value="P:rRNA 5'-end processing"/>
    <property type="evidence" value="ECO:0007669"/>
    <property type="project" value="TreeGrafter"/>
</dbReference>
<name>A0A381Q134_9ZZZZ</name>
<evidence type="ECO:0000259" key="5">
    <source>
        <dbReference type="SMART" id="SM00732"/>
    </source>
</evidence>
<dbReference type="InterPro" id="IPR006641">
    <property type="entry name" value="YqgF/RNaseH-like_dom"/>
</dbReference>
<protein>
    <recommendedName>
        <fullName evidence="5">YqgF/RNase H-like domain-containing protein</fullName>
    </recommendedName>
</protein>
<feature type="domain" description="YqgF/RNase H-like" evidence="5">
    <location>
        <begin position="2"/>
        <end position="101"/>
    </location>
</feature>
<keyword evidence="4" id="KW-0378">Hydrolase</keyword>
<dbReference type="InterPro" id="IPR037027">
    <property type="entry name" value="YqgF/RNaseH-like_dom_sf"/>
</dbReference>
<dbReference type="AlphaFoldDB" id="A0A381Q134"/>
<dbReference type="PANTHER" id="PTHR33317">
    <property type="entry name" value="POLYNUCLEOTIDYL TRANSFERASE, RIBONUCLEASE H-LIKE SUPERFAMILY PROTEIN"/>
    <property type="match status" value="1"/>
</dbReference>
<dbReference type="HAMAP" id="MF_00651">
    <property type="entry name" value="Nuclease_YqgF"/>
    <property type="match status" value="1"/>
</dbReference>
<dbReference type="InterPro" id="IPR012337">
    <property type="entry name" value="RNaseH-like_sf"/>
</dbReference>
<evidence type="ECO:0000313" key="6">
    <source>
        <dbReference type="EMBL" id="SUZ71907.1"/>
    </source>
</evidence>
<dbReference type="Pfam" id="PF03652">
    <property type="entry name" value="RuvX"/>
    <property type="match status" value="1"/>
</dbReference>
<gene>
    <name evidence="6" type="ORF">METZ01_LOCUS24761</name>
</gene>
<accession>A0A381Q134</accession>
<evidence type="ECO:0000256" key="3">
    <source>
        <dbReference type="ARBA" id="ARBA00022722"/>
    </source>
</evidence>
<reference evidence="6" key="1">
    <citation type="submission" date="2018-05" db="EMBL/GenBank/DDBJ databases">
        <authorList>
            <person name="Lanie J.A."/>
            <person name="Ng W.-L."/>
            <person name="Kazmierczak K.M."/>
            <person name="Andrzejewski T.M."/>
            <person name="Davidsen T.M."/>
            <person name="Wayne K.J."/>
            <person name="Tettelin H."/>
            <person name="Glass J.I."/>
            <person name="Rusch D."/>
            <person name="Podicherti R."/>
            <person name="Tsui H.-C.T."/>
            <person name="Winkler M.E."/>
        </authorList>
    </citation>
    <scope>NUCLEOTIDE SEQUENCE</scope>
</reference>
<dbReference type="Gene3D" id="3.30.420.140">
    <property type="entry name" value="YqgF/RNase H-like domain"/>
    <property type="match status" value="1"/>
</dbReference>
<keyword evidence="3" id="KW-0540">Nuclease</keyword>
<dbReference type="EMBL" id="UINC01001138">
    <property type="protein sequence ID" value="SUZ71907.1"/>
    <property type="molecule type" value="Genomic_DNA"/>
</dbReference>
<dbReference type="SMART" id="SM00732">
    <property type="entry name" value="YqgFc"/>
    <property type="match status" value="1"/>
</dbReference>
<evidence type="ECO:0000256" key="1">
    <source>
        <dbReference type="ARBA" id="ARBA00022490"/>
    </source>
</evidence>
<keyword evidence="2" id="KW-0690">Ribosome biogenesis</keyword>
<evidence type="ECO:0000256" key="2">
    <source>
        <dbReference type="ARBA" id="ARBA00022517"/>
    </source>
</evidence>
<proteinExistence type="inferred from homology"/>
<sequence length="138" mass="15678">MERIIGIDFGLSKVGVAISDPSGIISLPLKVIRYNDKKELINSLTSISEEKNVKKFVIGYPIGMNYKKNEMTEIIDSFKKDMEEAGFEVFLEDERLSSEYAKKVMIEQNIKTGKNKELVDLTAASIILQTYLDRSKHL</sequence>
<dbReference type="CDD" id="cd16964">
    <property type="entry name" value="YqgF"/>
    <property type="match status" value="1"/>
</dbReference>
<dbReference type="SUPFAM" id="SSF53098">
    <property type="entry name" value="Ribonuclease H-like"/>
    <property type="match status" value="1"/>
</dbReference>
<organism evidence="6">
    <name type="scientific">marine metagenome</name>
    <dbReference type="NCBI Taxonomy" id="408172"/>
    <lineage>
        <taxon>unclassified sequences</taxon>
        <taxon>metagenomes</taxon>
        <taxon>ecological metagenomes</taxon>
    </lineage>
</organism>
<keyword evidence="1" id="KW-0963">Cytoplasm</keyword>
<dbReference type="GO" id="GO:0004518">
    <property type="term" value="F:nuclease activity"/>
    <property type="evidence" value="ECO:0007669"/>
    <property type="project" value="UniProtKB-KW"/>
</dbReference>
<dbReference type="InterPro" id="IPR005227">
    <property type="entry name" value="YqgF"/>
</dbReference>
<dbReference type="GO" id="GO:0005829">
    <property type="term" value="C:cytosol"/>
    <property type="evidence" value="ECO:0007669"/>
    <property type="project" value="TreeGrafter"/>
</dbReference>